<dbReference type="Proteomes" id="UP001500630">
    <property type="component" value="Unassembled WGS sequence"/>
</dbReference>
<evidence type="ECO:0000313" key="1">
    <source>
        <dbReference type="EMBL" id="GAA3584385.1"/>
    </source>
</evidence>
<protein>
    <submittedName>
        <fullName evidence="1">Uncharacterized protein</fullName>
    </submittedName>
</protein>
<proteinExistence type="predicted"/>
<sequence>MVEVSAALLAEVAPERAPGAAAWAAGVVAEMAGATGAAGLVAEAGAAAGAGAAVRVGTKEGELEAEVAELGVGMGVAERGVMVAEHGVGVAAEVEPLVVMGPKGAGAMVGCFWPSEVLGIKGARSARAVENRRRLKGATGDGLGFCGGVR</sequence>
<evidence type="ECO:0000313" key="2">
    <source>
        <dbReference type="Proteomes" id="UP001500630"/>
    </source>
</evidence>
<keyword evidence="2" id="KW-1185">Reference proteome</keyword>
<gene>
    <name evidence="1" type="ORF">GCM10022419_077790</name>
</gene>
<comment type="caution">
    <text evidence="1">The sequence shown here is derived from an EMBL/GenBank/DDBJ whole genome shotgun (WGS) entry which is preliminary data.</text>
</comment>
<name>A0ABP6YIG7_9ACTN</name>
<dbReference type="EMBL" id="BAABDQ010000021">
    <property type="protein sequence ID" value="GAA3584385.1"/>
    <property type="molecule type" value="Genomic_DNA"/>
</dbReference>
<reference evidence="2" key="1">
    <citation type="journal article" date="2019" name="Int. J. Syst. Evol. Microbiol.">
        <title>The Global Catalogue of Microorganisms (GCM) 10K type strain sequencing project: providing services to taxonomists for standard genome sequencing and annotation.</title>
        <authorList>
            <consortium name="The Broad Institute Genomics Platform"/>
            <consortium name="The Broad Institute Genome Sequencing Center for Infectious Disease"/>
            <person name="Wu L."/>
            <person name="Ma J."/>
        </authorList>
    </citation>
    <scope>NUCLEOTIDE SEQUENCE [LARGE SCALE GENOMIC DNA]</scope>
    <source>
        <strain evidence="2">JCM 17326</strain>
    </source>
</reference>
<organism evidence="1 2">
    <name type="scientific">Nonomuraea rosea</name>
    <dbReference type="NCBI Taxonomy" id="638574"/>
    <lineage>
        <taxon>Bacteria</taxon>
        <taxon>Bacillati</taxon>
        <taxon>Actinomycetota</taxon>
        <taxon>Actinomycetes</taxon>
        <taxon>Streptosporangiales</taxon>
        <taxon>Streptosporangiaceae</taxon>
        <taxon>Nonomuraea</taxon>
    </lineage>
</organism>
<accession>A0ABP6YIG7</accession>